<keyword evidence="3" id="KW-1185">Reference proteome</keyword>
<name>A0ABR2JL47_9EUKA</name>
<feature type="transmembrane region" description="Helical" evidence="1">
    <location>
        <begin position="251"/>
        <end position="270"/>
    </location>
</feature>
<evidence type="ECO:0000256" key="1">
    <source>
        <dbReference type="SAM" id="Phobius"/>
    </source>
</evidence>
<keyword evidence="1" id="KW-0812">Transmembrane</keyword>
<dbReference type="SUPFAM" id="SSF48403">
    <property type="entry name" value="Ankyrin repeat"/>
    <property type="match status" value="1"/>
</dbReference>
<evidence type="ECO:0008006" key="4">
    <source>
        <dbReference type="Google" id="ProtNLM"/>
    </source>
</evidence>
<keyword evidence="1" id="KW-0472">Membrane</keyword>
<dbReference type="PANTHER" id="PTHR24159">
    <property type="match status" value="1"/>
</dbReference>
<gene>
    <name evidence="2" type="ORF">M9Y10_005187</name>
</gene>
<dbReference type="Proteomes" id="UP001470230">
    <property type="component" value="Unassembled WGS sequence"/>
</dbReference>
<evidence type="ECO:0000313" key="2">
    <source>
        <dbReference type="EMBL" id="KAK8878414.1"/>
    </source>
</evidence>
<dbReference type="EMBL" id="JAPFFF010000011">
    <property type="protein sequence ID" value="KAK8878414.1"/>
    <property type="molecule type" value="Genomic_DNA"/>
</dbReference>
<feature type="transmembrane region" description="Helical" evidence="1">
    <location>
        <begin position="222"/>
        <end position="239"/>
    </location>
</feature>
<dbReference type="PANTHER" id="PTHR24159:SF5">
    <property type="entry name" value="ANK_REP_REGION DOMAIN-CONTAINING PROTEIN"/>
    <property type="match status" value="1"/>
</dbReference>
<keyword evidence="1" id="KW-1133">Transmembrane helix</keyword>
<evidence type="ECO:0000313" key="3">
    <source>
        <dbReference type="Proteomes" id="UP001470230"/>
    </source>
</evidence>
<accession>A0ABR2JL47</accession>
<protein>
    <recommendedName>
        <fullName evidence="4">DUF3447 domain-containing protein</fullName>
    </recommendedName>
</protein>
<organism evidence="2 3">
    <name type="scientific">Tritrichomonas musculus</name>
    <dbReference type="NCBI Taxonomy" id="1915356"/>
    <lineage>
        <taxon>Eukaryota</taxon>
        <taxon>Metamonada</taxon>
        <taxon>Parabasalia</taxon>
        <taxon>Tritrichomonadida</taxon>
        <taxon>Tritrichomonadidae</taxon>
        <taxon>Tritrichomonas</taxon>
    </lineage>
</organism>
<sequence length="283" mass="33931">MDKYIFDTIFDKREANGNKYRHFFYPELKSFNDDNKNKIIEREFSQFDPQIKDNFEEKRQIGENESYICELIRKDSIQEFVSYISMSNIPLSSIIKPSIFETNPFLIEKQDVSLIEYAAFFGSMQIIQYLLINGISLPPSSWKCAIHSQNADLIHFLEEKHVLPTDQTFGECYKEAIKCHHNNIANYIESNLLTSVPRNDISFRFQYYNYEFIPDDLSNNSILGYFVLYDYVPFVYLLLKARKWNLNEKIIYFFVFFSLYNFTFIYFFHINQIHNYYISKDLN</sequence>
<dbReference type="InterPro" id="IPR036770">
    <property type="entry name" value="Ankyrin_rpt-contain_sf"/>
</dbReference>
<reference evidence="2 3" key="1">
    <citation type="submission" date="2024-04" db="EMBL/GenBank/DDBJ databases">
        <title>Tritrichomonas musculus Genome.</title>
        <authorList>
            <person name="Alves-Ferreira E."/>
            <person name="Grigg M."/>
            <person name="Lorenzi H."/>
            <person name="Galac M."/>
        </authorList>
    </citation>
    <scope>NUCLEOTIDE SEQUENCE [LARGE SCALE GENOMIC DNA]</scope>
    <source>
        <strain evidence="2 3">EAF2021</strain>
    </source>
</reference>
<proteinExistence type="predicted"/>
<comment type="caution">
    <text evidence="2">The sequence shown here is derived from an EMBL/GenBank/DDBJ whole genome shotgun (WGS) entry which is preliminary data.</text>
</comment>